<dbReference type="GO" id="GO:0006790">
    <property type="term" value="P:sulfur compound metabolic process"/>
    <property type="evidence" value="ECO:0007669"/>
    <property type="project" value="TreeGrafter"/>
</dbReference>
<evidence type="ECO:0000313" key="1">
    <source>
        <dbReference type="EMBL" id="TBN41792.1"/>
    </source>
</evidence>
<gene>
    <name evidence="1" type="ORF">EYE42_05120</name>
</gene>
<sequence>MSADPIVVYGPLRGGTTMIRLMLDGHPDLTVPGETDFLFDHLHRDGDGWRYEVDDLKSSRIFQDSGLAVPHGPNGQAALLDLVGQIAESGGGRPVLMLHRHLSEAATLLPGVRIIRLLRDPRDVARSAIGMGWAGNVYYGLDTWLETEKNWRDFIAASPDTPVHVLRYEDLVRNPEAELRRICAFLGIGFTEDLLAYPARTTYAAPDPKLASQWKRKLSDREVRLIESRLDPFWQDSGYEPSGLPVHRPDVSELMMLRMQNRAAVWKHMVGRYGPMLPVIRGLGRRLRLSGLKQAADKRIADIDRSYLK</sequence>
<dbReference type="PANTHER" id="PTHR10704">
    <property type="entry name" value="CARBOHYDRATE SULFOTRANSFERASE"/>
    <property type="match status" value="1"/>
</dbReference>
<protein>
    <submittedName>
        <fullName evidence="1">Sulfotransferase</fullName>
    </submittedName>
</protein>
<dbReference type="Gene3D" id="3.40.50.300">
    <property type="entry name" value="P-loop containing nucleotide triphosphate hydrolases"/>
    <property type="match status" value="1"/>
</dbReference>
<name>A0A4Q9G201_9RHOB</name>
<dbReference type="InterPro" id="IPR051135">
    <property type="entry name" value="Gal/GlcNAc/GalNAc_ST"/>
</dbReference>
<organism evidence="1 2">
    <name type="scientific">Paracoccus subflavus</name>
    <dbReference type="NCBI Taxonomy" id="2528244"/>
    <lineage>
        <taxon>Bacteria</taxon>
        <taxon>Pseudomonadati</taxon>
        <taxon>Pseudomonadota</taxon>
        <taxon>Alphaproteobacteria</taxon>
        <taxon>Rhodobacterales</taxon>
        <taxon>Paracoccaceae</taxon>
        <taxon>Paracoccus</taxon>
    </lineage>
</organism>
<evidence type="ECO:0000313" key="2">
    <source>
        <dbReference type="Proteomes" id="UP000293520"/>
    </source>
</evidence>
<dbReference type="Proteomes" id="UP000293520">
    <property type="component" value="Unassembled WGS sequence"/>
</dbReference>
<reference evidence="1 2" key="1">
    <citation type="submission" date="2019-02" db="EMBL/GenBank/DDBJ databases">
        <title>Paracoccus subflavus sp. nov., isolated from marine sediment of the Pacific Ocean.</title>
        <authorList>
            <person name="Zhang G."/>
        </authorList>
    </citation>
    <scope>NUCLEOTIDE SEQUENCE [LARGE SCALE GENOMIC DNA]</scope>
    <source>
        <strain evidence="1 2">GY0581</strain>
    </source>
</reference>
<dbReference type="OrthoDB" id="9777890at2"/>
<proteinExistence type="predicted"/>
<dbReference type="PANTHER" id="PTHR10704:SF44">
    <property type="entry name" value="LD35051P-RELATED"/>
    <property type="match status" value="1"/>
</dbReference>
<accession>A0A4Q9G201</accession>
<dbReference type="InterPro" id="IPR027417">
    <property type="entry name" value="P-loop_NTPase"/>
</dbReference>
<dbReference type="RefSeq" id="WP_130990251.1">
    <property type="nucleotide sequence ID" value="NZ_SISK01000003.1"/>
</dbReference>
<keyword evidence="2" id="KW-1185">Reference proteome</keyword>
<dbReference type="SUPFAM" id="SSF52540">
    <property type="entry name" value="P-loop containing nucleoside triphosphate hydrolases"/>
    <property type="match status" value="1"/>
</dbReference>
<keyword evidence="1" id="KW-0808">Transferase</keyword>
<dbReference type="GO" id="GO:0001517">
    <property type="term" value="F:N-acetylglucosamine 6-O-sulfotransferase activity"/>
    <property type="evidence" value="ECO:0007669"/>
    <property type="project" value="TreeGrafter"/>
</dbReference>
<dbReference type="EMBL" id="SISK01000003">
    <property type="protein sequence ID" value="TBN41792.1"/>
    <property type="molecule type" value="Genomic_DNA"/>
</dbReference>
<dbReference type="GO" id="GO:0006044">
    <property type="term" value="P:N-acetylglucosamine metabolic process"/>
    <property type="evidence" value="ECO:0007669"/>
    <property type="project" value="TreeGrafter"/>
</dbReference>
<dbReference type="Pfam" id="PF13469">
    <property type="entry name" value="Sulfotransfer_3"/>
    <property type="match status" value="1"/>
</dbReference>
<dbReference type="AlphaFoldDB" id="A0A4Q9G201"/>
<comment type="caution">
    <text evidence="1">The sequence shown here is derived from an EMBL/GenBank/DDBJ whole genome shotgun (WGS) entry which is preliminary data.</text>
</comment>